<reference evidence="2" key="1">
    <citation type="submission" date="2020-04" db="EMBL/GenBank/DDBJ databases">
        <title>Hybrid Assembly of Korean Phytophthora infestans isolates.</title>
        <authorList>
            <person name="Prokchorchik M."/>
            <person name="Lee Y."/>
            <person name="Seo J."/>
            <person name="Cho J.-H."/>
            <person name="Park Y.-E."/>
            <person name="Jang D.-C."/>
            <person name="Im J.-S."/>
            <person name="Choi J.-G."/>
            <person name="Park H.-J."/>
            <person name="Lee G.-B."/>
            <person name="Lee Y.-G."/>
            <person name="Hong S.-Y."/>
            <person name="Cho K."/>
            <person name="Sohn K.H."/>
        </authorList>
    </citation>
    <scope>NUCLEOTIDE SEQUENCE</scope>
    <source>
        <strain evidence="2">KR_1_A1</strain>
    </source>
</reference>
<feature type="compositionally biased region" description="Basic and acidic residues" evidence="1">
    <location>
        <begin position="40"/>
        <end position="52"/>
    </location>
</feature>
<feature type="compositionally biased region" description="Basic and acidic residues" evidence="1">
    <location>
        <begin position="76"/>
        <end position="87"/>
    </location>
</feature>
<gene>
    <name evidence="2" type="ORF">GN244_ATG17108</name>
</gene>
<feature type="compositionally biased region" description="Polar residues" evidence="1">
    <location>
        <begin position="377"/>
        <end position="389"/>
    </location>
</feature>
<comment type="caution">
    <text evidence="2">The sequence shown here is derived from an EMBL/GenBank/DDBJ whole genome shotgun (WGS) entry which is preliminary data.</text>
</comment>
<organism evidence="2 3">
    <name type="scientific">Phytophthora infestans</name>
    <name type="common">Potato late blight agent</name>
    <name type="synonym">Botrytis infestans</name>
    <dbReference type="NCBI Taxonomy" id="4787"/>
    <lineage>
        <taxon>Eukaryota</taxon>
        <taxon>Sar</taxon>
        <taxon>Stramenopiles</taxon>
        <taxon>Oomycota</taxon>
        <taxon>Peronosporomycetes</taxon>
        <taxon>Peronosporales</taxon>
        <taxon>Peronosporaceae</taxon>
        <taxon>Phytophthora</taxon>
    </lineage>
</organism>
<evidence type="ECO:0000313" key="3">
    <source>
        <dbReference type="Proteomes" id="UP000602510"/>
    </source>
</evidence>
<feature type="region of interest" description="Disordered" evidence="1">
    <location>
        <begin position="363"/>
        <end position="389"/>
    </location>
</feature>
<name>A0A833SHN6_PHYIN</name>
<evidence type="ECO:0000256" key="1">
    <source>
        <dbReference type="SAM" id="MobiDB-lite"/>
    </source>
</evidence>
<sequence length="389" mass="43747">MATDLDFLDEVTAFSETSTPAVGSTPLQTWAAISPSRIVAKHDKSDASEGEKSPTTPGKRRSEALDARRKKYRQKSKNEHDELRRTADDLARKIQEMIDAREGRNTTARSDLVLCKAFWRKVAMEQKQHRLRSEAERKVLLKIVNSQSVYIESMKTASQCPVPSRTLSINDLGASHDPINDHKWLRLKSSVSSLYSTYLQEVDGGYTRIDQTLREAEVGSLSLGIFDSSYRYKPSGELQFFQHRYRVLQPFALAETSRAMWNLATITNRQTDRQGYNAITDPDNTDAVRFRVQKTLASGSTVSIMRHVVSRRFVEQDRVVIVWKIFSEGEGVYSGMDMDETAMISIRPVTSGARSGTLLDGEFHLGRHTGHHPQAGKASSNGLRSDVFS</sequence>
<evidence type="ECO:0008006" key="4">
    <source>
        <dbReference type="Google" id="ProtNLM"/>
    </source>
</evidence>
<dbReference type="EMBL" id="WSZM01000604">
    <property type="protein sequence ID" value="KAF4031014.1"/>
    <property type="molecule type" value="Genomic_DNA"/>
</dbReference>
<feature type="compositionally biased region" description="Polar residues" evidence="1">
    <location>
        <begin position="15"/>
        <end position="28"/>
    </location>
</feature>
<dbReference type="Proteomes" id="UP000602510">
    <property type="component" value="Unassembled WGS sequence"/>
</dbReference>
<feature type="region of interest" description="Disordered" evidence="1">
    <location>
        <begin position="15"/>
        <end position="87"/>
    </location>
</feature>
<keyword evidence="3" id="KW-1185">Reference proteome</keyword>
<proteinExistence type="predicted"/>
<dbReference type="AlphaFoldDB" id="A0A833SHN6"/>
<evidence type="ECO:0000313" key="2">
    <source>
        <dbReference type="EMBL" id="KAF4031014.1"/>
    </source>
</evidence>
<accession>A0A833SHN6</accession>
<protein>
    <recommendedName>
        <fullName evidence="4">M96 mating-specific protein family</fullName>
    </recommendedName>
</protein>